<dbReference type="Proteomes" id="UP001062846">
    <property type="component" value="Chromosome 10"/>
</dbReference>
<evidence type="ECO:0000313" key="2">
    <source>
        <dbReference type="Proteomes" id="UP001062846"/>
    </source>
</evidence>
<protein>
    <submittedName>
        <fullName evidence="1">Uncharacterized protein</fullName>
    </submittedName>
</protein>
<dbReference type="EMBL" id="CM046397">
    <property type="protein sequence ID" value="KAI8534961.1"/>
    <property type="molecule type" value="Genomic_DNA"/>
</dbReference>
<reference evidence="1" key="1">
    <citation type="submission" date="2022-02" db="EMBL/GenBank/DDBJ databases">
        <title>Plant Genome Project.</title>
        <authorList>
            <person name="Zhang R.-G."/>
        </authorList>
    </citation>
    <scope>NUCLEOTIDE SEQUENCE</scope>
    <source>
        <strain evidence="1">AT1</strain>
    </source>
</reference>
<organism evidence="1 2">
    <name type="scientific">Rhododendron molle</name>
    <name type="common">Chinese azalea</name>
    <name type="synonym">Azalea mollis</name>
    <dbReference type="NCBI Taxonomy" id="49168"/>
    <lineage>
        <taxon>Eukaryota</taxon>
        <taxon>Viridiplantae</taxon>
        <taxon>Streptophyta</taxon>
        <taxon>Embryophyta</taxon>
        <taxon>Tracheophyta</taxon>
        <taxon>Spermatophyta</taxon>
        <taxon>Magnoliopsida</taxon>
        <taxon>eudicotyledons</taxon>
        <taxon>Gunneridae</taxon>
        <taxon>Pentapetalae</taxon>
        <taxon>asterids</taxon>
        <taxon>Ericales</taxon>
        <taxon>Ericaceae</taxon>
        <taxon>Ericoideae</taxon>
        <taxon>Rhodoreae</taxon>
        <taxon>Rhododendron</taxon>
    </lineage>
</organism>
<comment type="caution">
    <text evidence="1">The sequence shown here is derived from an EMBL/GenBank/DDBJ whole genome shotgun (WGS) entry which is preliminary data.</text>
</comment>
<proteinExistence type="predicted"/>
<keyword evidence="2" id="KW-1185">Reference proteome</keyword>
<evidence type="ECO:0000313" key="1">
    <source>
        <dbReference type="EMBL" id="KAI8534961.1"/>
    </source>
</evidence>
<name>A0ACC0M2J5_RHOML</name>
<sequence>MTPPPPPTNNPTPSATATIVGLSLARDIETPDNNVEGFKTLTIGMYFETIEEARNYYECYGRENGFWIRTRGSEKGQNRLNEVAKVRFVCTKEGKYAAKNQQNGVQPLNVNAVDEEEKVIPKKRFRNCSTG</sequence>
<accession>A0ACC0M2J5</accession>
<gene>
    <name evidence="1" type="ORF">RHMOL_Rhmol10G0137800</name>
</gene>